<evidence type="ECO:0000256" key="1">
    <source>
        <dbReference type="SAM" id="Phobius"/>
    </source>
</evidence>
<dbReference type="Proteomes" id="UP000251314">
    <property type="component" value="Unassembled WGS sequence"/>
</dbReference>
<dbReference type="Proteomes" id="UP000735874">
    <property type="component" value="Unassembled WGS sequence"/>
</dbReference>
<proteinExistence type="predicted"/>
<dbReference type="Proteomes" id="UP000736787">
    <property type="component" value="Unassembled WGS sequence"/>
</dbReference>
<sequence length="120" mass="13557">MDWWLLNCLGEWKVALLGENVSTVFVWMFTTPVRDMMLVFACRVYEHGANVVFFLYTYGERYMISARRSETLKLHPEDYACASGVADADGMSDVNGVDDVSTKGTMITDIGRSVNREGRV</sequence>
<dbReference type="EMBL" id="JAENGZ010001922">
    <property type="protein sequence ID" value="KAG6945633.1"/>
    <property type="molecule type" value="Genomic_DNA"/>
</dbReference>
<reference evidence="7" key="3">
    <citation type="submission" date="2021-01" db="EMBL/GenBank/DDBJ databases">
        <title>Phytophthora aleatoria, a newly-described species from Pinus radiata is distinct from Phytophthora cactorum isolates based on comparative genomics.</title>
        <authorList>
            <person name="Mcdougal R."/>
            <person name="Panda P."/>
            <person name="Williams N."/>
            <person name="Studholme D.J."/>
        </authorList>
    </citation>
    <scope>NUCLEOTIDE SEQUENCE</scope>
    <source>
        <strain evidence="7">NZFS 3830</strain>
    </source>
</reference>
<dbReference type="Proteomes" id="UP000697107">
    <property type="component" value="Unassembled WGS sequence"/>
</dbReference>
<dbReference type="EMBL" id="MJFZ01000004">
    <property type="protein sequence ID" value="RAW43419.1"/>
    <property type="molecule type" value="Genomic_DNA"/>
</dbReference>
<organism evidence="8 9">
    <name type="scientific">Phytophthora cactorum</name>
    <dbReference type="NCBI Taxonomy" id="29920"/>
    <lineage>
        <taxon>Eukaryota</taxon>
        <taxon>Sar</taxon>
        <taxon>Stramenopiles</taxon>
        <taxon>Oomycota</taxon>
        <taxon>Peronosporomycetes</taxon>
        <taxon>Peronosporales</taxon>
        <taxon>Peronosporaceae</taxon>
        <taxon>Phytophthora</taxon>
    </lineage>
</organism>
<keyword evidence="1" id="KW-0812">Transmembrane</keyword>
<evidence type="ECO:0000313" key="3">
    <source>
        <dbReference type="EMBL" id="KAG2889390.1"/>
    </source>
</evidence>
<evidence type="ECO:0000313" key="5">
    <source>
        <dbReference type="EMBL" id="KAG2961611.1"/>
    </source>
</evidence>
<dbReference type="AlphaFoldDB" id="A0A329T454"/>
<dbReference type="Proteomes" id="UP000688947">
    <property type="component" value="Unassembled WGS sequence"/>
</dbReference>
<name>A0A329T454_9STRA</name>
<gene>
    <name evidence="7" type="ORF">JG687_00017171</name>
    <name evidence="8" type="ORF">PC110_g343</name>
    <name evidence="2" type="ORF">PC113_g22194</name>
    <name evidence="3" type="ORF">PC115_g19768</name>
    <name evidence="4" type="ORF">PC117_g24654</name>
    <name evidence="5" type="ORF">PC118_g21873</name>
    <name evidence="6" type="ORF">PC129_g21360</name>
</gene>
<evidence type="ECO:0000313" key="9">
    <source>
        <dbReference type="Proteomes" id="UP000251314"/>
    </source>
</evidence>
<dbReference type="EMBL" id="RCMG01001615">
    <property type="protein sequence ID" value="KAG2823389.1"/>
    <property type="molecule type" value="Genomic_DNA"/>
</dbReference>
<keyword evidence="1" id="KW-0472">Membrane</keyword>
<reference evidence="2" key="2">
    <citation type="submission" date="2018-10" db="EMBL/GenBank/DDBJ databases">
        <title>Effector identification in a new, highly contiguous assembly of the strawberry crown rot pathogen Phytophthora cactorum.</title>
        <authorList>
            <person name="Armitage A.D."/>
            <person name="Nellist C.F."/>
            <person name="Bates H."/>
            <person name="Vickerstaff R.J."/>
            <person name="Harrison R.J."/>
        </authorList>
    </citation>
    <scope>NUCLEOTIDE SEQUENCE</scope>
    <source>
        <strain evidence="2">15-7</strain>
        <strain evidence="3">4032</strain>
        <strain evidence="4">4040</strain>
        <strain evidence="5">P415</strain>
        <strain evidence="6">P421</strain>
    </source>
</reference>
<feature type="transmembrane region" description="Helical" evidence="1">
    <location>
        <begin position="36"/>
        <end position="58"/>
    </location>
</feature>
<evidence type="ECO:0000313" key="4">
    <source>
        <dbReference type="EMBL" id="KAG2889559.1"/>
    </source>
</evidence>
<evidence type="ECO:0000313" key="2">
    <source>
        <dbReference type="EMBL" id="KAG2823389.1"/>
    </source>
</evidence>
<dbReference type="EMBL" id="RCML01001578">
    <property type="protein sequence ID" value="KAG2961611.1"/>
    <property type="molecule type" value="Genomic_DNA"/>
</dbReference>
<protein>
    <submittedName>
        <fullName evidence="8">Uncharacterized protein</fullName>
    </submittedName>
</protein>
<dbReference type="OrthoDB" id="10269091at2759"/>
<dbReference type="EMBL" id="RCMV01001692">
    <property type="protein sequence ID" value="KAG3207601.1"/>
    <property type="molecule type" value="Genomic_DNA"/>
</dbReference>
<keyword evidence="1" id="KW-1133">Transmembrane helix</keyword>
<evidence type="ECO:0000313" key="6">
    <source>
        <dbReference type="EMBL" id="KAG3207601.1"/>
    </source>
</evidence>
<accession>A0A329T454</accession>
<comment type="caution">
    <text evidence="8">The sequence shown here is derived from an EMBL/GenBank/DDBJ whole genome shotgun (WGS) entry which is preliminary data.</text>
</comment>
<reference evidence="8 9" key="1">
    <citation type="submission" date="2018-01" db="EMBL/GenBank/DDBJ databases">
        <title>Draft genome of the strawberry crown rot pathogen Phytophthora cactorum.</title>
        <authorList>
            <person name="Armitage A.D."/>
            <person name="Lysoe E."/>
            <person name="Nellist C.F."/>
            <person name="Harrison R.J."/>
            <person name="Brurberg M.B."/>
        </authorList>
    </citation>
    <scope>NUCLEOTIDE SEQUENCE [LARGE SCALE GENOMIC DNA]</scope>
    <source>
        <strain evidence="8 9">10300</strain>
    </source>
</reference>
<dbReference type="VEuPathDB" id="FungiDB:PC110_g343"/>
<dbReference type="EMBL" id="RCMI01001166">
    <property type="protein sequence ID" value="KAG2889390.1"/>
    <property type="molecule type" value="Genomic_DNA"/>
</dbReference>
<dbReference type="EMBL" id="RCMK01001709">
    <property type="protein sequence ID" value="KAG2889559.1"/>
    <property type="molecule type" value="Genomic_DNA"/>
</dbReference>
<evidence type="ECO:0000313" key="7">
    <source>
        <dbReference type="EMBL" id="KAG6945633.1"/>
    </source>
</evidence>
<evidence type="ECO:0000313" key="8">
    <source>
        <dbReference type="EMBL" id="RAW43419.1"/>
    </source>
</evidence>
<keyword evidence="9" id="KW-1185">Reference proteome</keyword>
<dbReference type="Proteomes" id="UP000774804">
    <property type="component" value="Unassembled WGS sequence"/>
</dbReference>
<dbReference type="Proteomes" id="UP000760860">
    <property type="component" value="Unassembled WGS sequence"/>
</dbReference>